<evidence type="ECO:0000313" key="5">
    <source>
        <dbReference type="Proteomes" id="UP000182489"/>
    </source>
</evidence>
<keyword evidence="1" id="KW-1133">Transmembrane helix</keyword>
<dbReference type="AlphaFoldDB" id="A0AB38C335"/>
<dbReference type="EMBL" id="FPKH01000001">
    <property type="protein sequence ID" value="SFX10858.1"/>
    <property type="molecule type" value="Genomic_DNA"/>
</dbReference>
<evidence type="ECO:0000256" key="1">
    <source>
        <dbReference type="SAM" id="Phobius"/>
    </source>
</evidence>
<sequence>MVWKKRFRFWLECVSSWRWMFFIVLLAFAAYHLISPALLLSLIAGALYVGCRYRARRQKLRRSSPPELPSCSVLLTTEAPVSGIASLPVSSAVSDLVPPASTCQEKTSEVLLADPSGYRIPPPPVHAPVAQWIARHESVEIGGLLISGGMIYVGQSLPGNSGRADPALIDPRKSVDFGSDYATPVNFYWSSYADALPQQRGAYLRWLADGRSSPDADIAYVFAFFYGLERRVLIDAENHRAIDAEIPQIIKELTRLHKHYGGKSGLFSRHCMSLLEVLQLASNPERLYLQPIPDLRPEDGMPLHLRVALGQACRDKTLLTVDMGWAWVRYDPVLILRTAASRCPEEFECLFRLMYRRLHGDGIALVSTSHKLCLPYSPASPGLKEGAGRKVVLADIPDLTIASVPQQTLQKLIDVCSAELDAYSRFIEHRPDRRATLDAWVLLPYSLWPEKAKQTLCYLTASLGETVLVMSVNELARHFGASDGIGKDSLRALAAALLSQQIAMEPDILSVAGNAALTERVALYRAAECEEAGDDAPFYYTALLSLELLIAMAQSEGVYSDHKWPLCQAQITAWRQLTPHQQRRLMARLILLQPVALSSFKRRIAALPLTARDACADCIITMVGAPATRQEIAVLEKVCTLLGVEHEKMYSQVHAAATAHPPANGSSVSSGGFVLDLARIAALQKDSQQVATLLGDIFQDEATSEVALPPLDSQDGLLGLDAMHAAFSRHLLSRVSWQRSELEPIARDAGVMLDGALERINEACFDAFDMSCTEGDDPIDINPDILERLAQ</sequence>
<feature type="domain" description="TerB-C" evidence="3">
    <location>
        <begin position="669"/>
        <end position="789"/>
    </location>
</feature>
<gene>
    <name evidence="4" type="ORF">SAMN03097694_0756</name>
</gene>
<dbReference type="Pfam" id="PF15615">
    <property type="entry name" value="TerB_C"/>
    <property type="match status" value="1"/>
</dbReference>
<keyword evidence="1" id="KW-0472">Membrane</keyword>
<reference evidence="4 5" key="1">
    <citation type="submission" date="2016-11" db="EMBL/GenBank/DDBJ databases">
        <authorList>
            <person name="Varghese N."/>
            <person name="Submissions S."/>
        </authorList>
    </citation>
    <scope>NUCLEOTIDE SEQUENCE [LARGE SCALE GENOMIC DNA]</scope>
    <source>
        <strain evidence="4 5">NFR18</strain>
    </source>
</reference>
<comment type="caution">
    <text evidence="4">The sequence shown here is derived from an EMBL/GenBank/DDBJ whole genome shotgun (WGS) entry which is preliminary data.</text>
</comment>
<name>A0AB38C335_9BURK</name>
<feature type="transmembrane region" description="Helical" evidence="1">
    <location>
        <begin position="20"/>
        <end position="51"/>
    </location>
</feature>
<dbReference type="Proteomes" id="UP000182489">
    <property type="component" value="Unassembled WGS sequence"/>
</dbReference>
<feature type="domain" description="TerB N-terminal" evidence="2">
    <location>
        <begin position="136"/>
        <end position="340"/>
    </location>
</feature>
<evidence type="ECO:0000313" key="4">
    <source>
        <dbReference type="EMBL" id="SFX10858.1"/>
    </source>
</evidence>
<protein>
    <submittedName>
        <fullName evidence="4">TerB-C domain-containing protein</fullName>
    </submittedName>
</protein>
<dbReference type="RefSeq" id="WP_139248186.1">
    <property type="nucleotide sequence ID" value="NZ_FPKH01000001.1"/>
</dbReference>
<evidence type="ECO:0000259" key="3">
    <source>
        <dbReference type="Pfam" id="PF15615"/>
    </source>
</evidence>
<dbReference type="Pfam" id="PF13208">
    <property type="entry name" value="TerB_N"/>
    <property type="match status" value="1"/>
</dbReference>
<dbReference type="InterPro" id="IPR029024">
    <property type="entry name" value="TerB-like"/>
</dbReference>
<evidence type="ECO:0000259" key="2">
    <source>
        <dbReference type="Pfam" id="PF13208"/>
    </source>
</evidence>
<dbReference type="InterPro" id="IPR025266">
    <property type="entry name" value="TerB_N"/>
</dbReference>
<keyword evidence="1" id="KW-0812">Transmembrane</keyword>
<proteinExistence type="predicted"/>
<dbReference type="InterPro" id="IPR028932">
    <property type="entry name" value="TerB-C"/>
</dbReference>
<organism evidence="4 5">
    <name type="scientific">Janthinobacterium lividum</name>
    <dbReference type="NCBI Taxonomy" id="29581"/>
    <lineage>
        <taxon>Bacteria</taxon>
        <taxon>Pseudomonadati</taxon>
        <taxon>Pseudomonadota</taxon>
        <taxon>Betaproteobacteria</taxon>
        <taxon>Burkholderiales</taxon>
        <taxon>Oxalobacteraceae</taxon>
        <taxon>Janthinobacterium</taxon>
    </lineage>
</organism>
<accession>A0AB38C335</accession>
<dbReference type="SUPFAM" id="SSF158682">
    <property type="entry name" value="TerB-like"/>
    <property type="match status" value="1"/>
</dbReference>